<dbReference type="Gene3D" id="3.40.50.1000">
    <property type="entry name" value="HAD superfamily/HAD-like"/>
    <property type="match status" value="1"/>
</dbReference>
<dbReference type="Gene3D" id="1.10.150.240">
    <property type="entry name" value="Putative phosphatase, domain 2"/>
    <property type="match status" value="1"/>
</dbReference>
<accession>A0AAW6T8J2</accession>
<sequence>MRERADEGQGLLPVSAVHEGEMHGGGLAEVAGLEAIDAIVFDMDGVLVDTPSVHRGVWLDFVRDAPWDELRAFAPGATGRRSRDVLGEVLGHRLPPAEIDAIVAGLHERFLERSRGVDLVFPQLSPVLDDLSAALPLAVATSAPPHVVDALLGPLAHTFAGIITGADCTHGKPHPEVYRRAVSLLRHPADRVLAIEDTVVGVTAAVAAGCRVWAVDHQGAGGFTEAGAEAVAGSAGELAVMLRAILDAPRHGGSGR</sequence>
<evidence type="ECO:0000313" key="2">
    <source>
        <dbReference type="Proteomes" id="UP001321506"/>
    </source>
</evidence>
<keyword evidence="2" id="KW-1185">Reference proteome</keyword>
<dbReference type="SFLD" id="SFLDS00003">
    <property type="entry name" value="Haloacid_Dehalogenase"/>
    <property type="match status" value="1"/>
</dbReference>
<dbReference type="SUPFAM" id="SSF56784">
    <property type="entry name" value="HAD-like"/>
    <property type="match status" value="1"/>
</dbReference>
<dbReference type="Pfam" id="PF00702">
    <property type="entry name" value="Hydrolase"/>
    <property type="match status" value="1"/>
</dbReference>
<dbReference type="InterPro" id="IPR051806">
    <property type="entry name" value="HAD-like_SPP"/>
</dbReference>
<dbReference type="SFLD" id="SFLDG01129">
    <property type="entry name" value="C1.5:_HAD__Beta-PGM__Phosphata"/>
    <property type="match status" value="1"/>
</dbReference>
<dbReference type="RefSeq" id="WP_281488447.1">
    <property type="nucleotide sequence ID" value="NZ_JASATX010000002.1"/>
</dbReference>
<dbReference type="CDD" id="cd07505">
    <property type="entry name" value="HAD_BPGM-like"/>
    <property type="match status" value="1"/>
</dbReference>
<dbReference type="NCBIfam" id="TIGR01509">
    <property type="entry name" value="HAD-SF-IA-v3"/>
    <property type="match status" value="1"/>
</dbReference>
<dbReference type="InterPro" id="IPR023214">
    <property type="entry name" value="HAD_sf"/>
</dbReference>
<dbReference type="Proteomes" id="UP001321506">
    <property type="component" value="Unassembled WGS sequence"/>
</dbReference>
<dbReference type="InterPro" id="IPR036412">
    <property type="entry name" value="HAD-like_sf"/>
</dbReference>
<dbReference type="PANTHER" id="PTHR43481:SF4">
    <property type="entry name" value="GLYCEROL-1-PHOSPHATE PHOSPHOHYDROLASE 1-RELATED"/>
    <property type="match status" value="1"/>
</dbReference>
<organism evidence="1 2">
    <name type="scientific">Ruicaihuangia caeni</name>
    <dbReference type="NCBI Taxonomy" id="3042517"/>
    <lineage>
        <taxon>Bacteria</taxon>
        <taxon>Bacillati</taxon>
        <taxon>Actinomycetota</taxon>
        <taxon>Actinomycetes</taxon>
        <taxon>Micrococcales</taxon>
        <taxon>Microbacteriaceae</taxon>
        <taxon>Ruicaihuangia</taxon>
    </lineage>
</organism>
<proteinExistence type="predicted"/>
<protein>
    <submittedName>
        <fullName evidence="1">HAD family phosphatase</fullName>
    </submittedName>
</protein>
<dbReference type="InterPro" id="IPR023198">
    <property type="entry name" value="PGP-like_dom2"/>
</dbReference>
<dbReference type="PANTHER" id="PTHR43481">
    <property type="entry name" value="FRUCTOSE-1-PHOSPHATE PHOSPHATASE"/>
    <property type="match status" value="1"/>
</dbReference>
<gene>
    <name evidence="1" type="ORF">QF206_06780</name>
</gene>
<name>A0AAW6T8J2_9MICO</name>
<dbReference type="AlphaFoldDB" id="A0AAW6T8J2"/>
<dbReference type="InterPro" id="IPR006439">
    <property type="entry name" value="HAD-SF_hydro_IA"/>
</dbReference>
<reference evidence="1 2" key="1">
    <citation type="submission" date="2023-04" db="EMBL/GenBank/DDBJ databases">
        <title>Klugiella caeni sp. nov. isolated from the sludge of biochemical tank.</title>
        <authorList>
            <person name="Geng K."/>
        </authorList>
    </citation>
    <scope>NUCLEOTIDE SEQUENCE [LARGE SCALE GENOMIC DNA]</scope>
    <source>
        <strain evidence="1 2">YN-L-19</strain>
    </source>
</reference>
<dbReference type="GO" id="GO:0050308">
    <property type="term" value="F:sugar-phosphatase activity"/>
    <property type="evidence" value="ECO:0007669"/>
    <property type="project" value="TreeGrafter"/>
</dbReference>
<evidence type="ECO:0000313" key="1">
    <source>
        <dbReference type="EMBL" id="MDI2098668.1"/>
    </source>
</evidence>
<dbReference type="EMBL" id="JASATX010000002">
    <property type="protein sequence ID" value="MDI2098668.1"/>
    <property type="molecule type" value="Genomic_DNA"/>
</dbReference>
<comment type="caution">
    <text evidence="1">The sequence shown here is derived from an EMBL/GenBank/DDBJ whole genome shotgun (WGS) entry which is preliminary data.</text>
</comment>